<dbReference type="AlphaFoldDB" id="A0AAV2DU99"/>
<gene>
    <name evidence="2" type="ORF">LTRI10_LOCUS18762</name>
</gene>
<protein>
    <submittedName>
        <fullName evidence="2">Uncharacterized protein</fullName>
    </submittedName>
</protein>
<keyword evidence="1" id="KW-0812">Transmembrane</keyword>
<keyword evidence="3" id="KW-1185">Reference proteome</keyword>
<keyword evidence="1" id="KW-1133">Transmembrane helix</keyword>
<accession>A0AAV2DU99</accession>
<feature type="transmembrane region" description="Helical" evidence="1">
    <location>
        <begin position="51"/>
        <end position="72"/>
    </location>
</feature>
<sequence>MGRLVVRMATCTVGGVVVGRSEDEEGRWRKQIHGGRELGRKRRRRREIGDVIGALLMRLGFLHVLDFFFFVLNRSLDWVEGGKVESGARD</sequence>
<keyword evidence="1" id="KW-0472">Membrane</keyword>
<dbReference type="Proteomes" id="UP001497516">
    <property type="component" value="Chromosome 3"/>
</dbReference>
<reference evidence="2 3" key="1">
    <citation type="submission" date="2024-04" db="EMBL/GenBank/DDBJ databases">
        <authorList>
            <person name="Fracassetti M."/>
        </authorList>
    </citation>
    <scope>NUCLEOTIDE SEQUENCE [LARGE SCALE GENOMIC DNA]</scope>
</reference>
<evidence type="ECO:0000256" key="1">
    <source>
        <dbReference type="SAM" id="Phobius"/>
    </source>
</evidence>
<organism evidence="2 3">
    <name type="scientific">Linum trigynum</name>
    <dbReference type="NCBI Taxonomy" id="586398"/>
    <lineage>
        <taxon>Eukaryota</taxon>
        <taxon>Viridiplantae</taxon>
        <taxon>Streptophyta</taxon>
        <taxon>Embryophyta</taxon>
        <taxon>Tracheophyta</taxon>
        <taxon>Spermatophyta</taxon>
        <taxon>Magnoliopsida</taxon>
        <taxon>eudicotyledons</taxon>
        <taxon>Gunneridae</taxon>
        <taxon>Pentapetalae</taxon>
        <taxon>rosids</taxon>
        <taxon>fabids</taxon>
        <taxon>Malpighiales</taxon>
        <taxon>Linaceae</taxon>
        <taxon>Linum</taxon>
    </lineage>
</organism>
<name>A0AAV2DU99_9ROSI</name>
<evidence type="ECO:0000313" key="2">
    <source>
        <dbReference type="EMBL" id="CAL1377083.1"/>
    </source>
</evidence>
<evidence type="ECO:0000313" key="3">
    <source>
        <dbReference type="Proteomes" id="UP001497516"/>
    </source>
</evidence>
<proteinExistence type="predicted"/>
<dbReference type="EMBL" id="OZ034816">
    <property type="protein sequence ID" value="CAL1377083.1"/>
    <property type="molecule type" value="Genomic_DNA"/>
</dbReference>